<reference evidence="3 4" key="1">
    <citation type="journal article" date="2017" name="Genome Biol.">
        <title>New reference genome sequences of hot pepper reveal the massive evolution of plant disease-resistance genes by retroduplication.</title>
        <authorList>
            <person name="Kim S."/>
            <person name="Park J."/>
            <person name="Yeom S.I."/>
            <person name="Kim Y.M."/>
            <person name="Seo E."/>
            <person name="Kim K.T."/>
            <person name="Kim M.S."/>
            <person name="Lee J.M."/>
            <person name="Cheong K."/>
            <person name="Shin H.S."/>
            <person name="Kim S.B."/>
            <person name="Han K."/>
            <person name="Lee J."/>
            <person name="Park M."/>
            <person name="Lee H.A."/>
            <person name="Lee H.Y."/>
            <person name="Lee Y."/>
            <person name="Oh S."/>
            <person name="Lee J.H."/>
            <person name="Choi E."/>
            <person name="Choi E."/>
            <person name="Lee S.E."/>
            <person name="Jeon J."/>
            <person name="Kim H."/>
            <person name="Choi G."/>
            <person name="Song H."/>
            <person name="Lee J."/>
            <person name="Lee S.C."/>
            <person name="Kwon J.K."/>
            <person name="Lee H.Y."/>
            <person name="Koo N."/>
            <person name="Hong Y."/>
            <person name="Kim R.W."/>
            <person name="Kang W.H."/>
            <person name="Huh J.H."/>
            <person name="Kang B.C."/>
            <person name="Yang T.J."/>
            <person name="Lee Y.H."/>
            <person name="Bennetzen J.L."/>
            <person name="Choi D."/>
        </authorList>
    </citation>
    <scope>NUCLEOTIDE SEQUENCE [LARGE SCALE GENOMIC DNA]</scope>
    <source>
        <strain evidence="4">cv. PBC81</strain>
    </source>
</reference>
<dbReference type="GO" id="GO:0004869">
    <property type="term" value="F:cysteine-type endopeptidase inhibitor activity"/>
    <property type="evidence" value="ECO:0007669"/>
    <property type="project" value="UniProtKB-KW"/>
</dbReference>
<dbReference type="PANTHER" id="PTHR31260:SF66">
    <property type="entry name" value="CYSTATIN DOMAIN-CONTAINING PROTEIN"/>
    <property type="match status" value="1"/>
</dbReference>
<dbReference type="STRING" id="33114.A0A2G2V547"/>
<evidence type="ECO:0000256" key="2">
    <source>
        <dbReference type="ARBA" id="ARBA00022704"/>
    </source>
</evidence>
<dbReference type="InterPro" id="IPR000010">
    <property type="entry name" value="Cystatin_dom"/>
</dbReference>
<dbReference type="AlphaFoldDB" id="A0A2G2V547"/>
<protein>
    <recommendedName>
        <fullName evidence="5">Cystatin domain-containing protein</fullName>
    </recommendedName>
</protein>
<keyword evidence="4" id="KW-1185">Reference proteome</keyword>
<dbReference type="InterPro" id="IPR006462">
    <property type="entry name" value="MS5"/>
</dbReference>
<organism evidence="3 4">
    <name type="scientific">Capsicum baccatum</name>
    <name type="common">Peruvian pepper</name>
    <dbReference type="NCBI Taxonomy" id="33114"/>
    <lineage>
        <taxon>Eukaryota</taxon>
        <taxon>Viridiplantae</taxon>
        <taxon>Streptophyta</taxon>
        <taxon>Embryophyta</taxon>
        <taxon>Tracheophyta</taxon>
        <taxon>Spermatophyta</taxon>
        <taxon>Magnoliopsida</taxon>
        <taxon>eudicotyledons</taxon>
        <taxon>Gunneridae</taxon>
        <taxon>Pentapetalae</taxon>
        <taxon>asterids</taxon>
        <taxon>lamiids</taxon>
        <taxon>Solanales</taxon>
        <taxon>Solanaceae</taxon>
        <taxon>Solanoideae</taxon>
        <taxon>Capsiceae</taxon>
        <taxon>Capsicum</taxon>
    </lineage>
</organism>
<sequence length="296" mass="33812">MLWDKNMSRRSREVGDHPRCYLDELISNVGIKGKDARRKFANEDEYKQWIKQGNGYDNGFSLSDLRKAETLKDLDLPIGAPPEYHYHFADLWMCYSRQLLSTNGMDLDSFPGEGGGDAWPLDLKALGSADNDLIQINDLAELAIKEYNEESNFHKYELLKIEKVDLRETAYAEYFITIKVRNLTLGTVVETFQIHAGQQDTFSKEVFFCLLKGGVVSIQAIEHSSAVFLIVSSMCFIPSIQNKTVDRYNTSLHVNGLVISSHGCFECLTHCWMCMAKYEQCPHLMLRTAMPVKLRE</sequence>
<evidence type="ECO:0000313" key="4">
    <source>
        <dbReference type="Proteomes" id="UP000224567"/>
    </source>
</evidence>
<accession>A0A2G2V547</accession>
<reference evidence="4" key="2">
    <citation type="journal article" date="2017" name="J. Anim. Genet.">
        <title>Multiple reference genome sequences of hot pepper reveal the massive evolution of plant disease resistance genes by retroduplication.</title>
        <authorList>
            <person name="Kim S."/>
            <person name="Park J."/>
            <person name="Yeom S.-I."/>
            <person name="Kim Y.-M."/>
            <person name="Seo E."/>
            <person name="Kim K.-T."/>
            <person name="Kim M.-S."/>
            <person name="Lee J.M."/>
            <person name="Cheong K."/>
            <person name="Shin H.-S."/>
            <person name="Kim S.-B."/>
            <person name="Han K."/>
            <person name="Lee J."/>
            <person name="Park M."/>
            <person name="Lee H.-A."/>
            <person name="Lee H.-Y."/>
            <person name="Lee Y."/>
            <person name="Oh S."/>
            <person name="Lee J.H."/>
            <person name="Choi E."/>
            <person name="Choi E."/>
            <person name="Lee S.E."/>
            <person name="Jeon J."/>
            <person name="Kim H."/>
            <person name="Choi G."/>
            <person name="Song H."/>
            <person name="Lee J."/>
            <person name="Lee S.-C."/>
            <person name="Kwon J.-K."/>
            <person name="Lee H.-Y."/>
            <person name="Koo N."/>
            <person name="Hong Y."/>
            <person name="Kim R.W."/>
            <person name="Kang W.-H."/>
            <person name="Huh J.H."/>
            <person name="Kang B.-C."/>
            <person name="Yang T.-J."/>
            <person name="Lee Y.-H."/>
            <person name="Bennetzen J.L."/>
            <person name="Choi D."/>
        </authorList>
    </citation>
    <scope>NUCLEOTIDE SEQUENCE [LARGE SCALE GENOMIC DNA]</scope>
    <source>
        <strain evidence="4">cv. PBC81</strain>
    </source>
</reference>
<evidence type="ECO:0008006" key="5">
    <source>
        <dbReference type="Google" id="ProtNLM"/>
    </source>
</evidence>
<evidence type="ECO:0000313" key="3">
    <source>
        <dbReference type="EMBL" id="PHT28121.1"/>
    </source>
</evidence>
<dbReference type="PANTHER" id="PTHR31260">
    <property type="entry name" value="CYSTATIN/MONELLIN SUPERFAMILY PROTEIN"/>
    <property type="match status" value="1"/>
</dbReference>
<name>A0A2G2V547_CAPBA</name>
<dbReference type="OrthoDB" id="1306015at2759"/>
<keyword evidence="2" id="KW-0789">Thiol protease inhibitor</keyword>
<keyword evidence="1" id="KW-0646">Protease inhibitor</keyword>
<dbReference type="InterPro" id="IPR046350">
    <property type="entry name" value="Cystatin_sf"/>
</dbReference>
<gene>
    <name evidence="3" type="ORF">CQW23_32282</name>
</gene>
<dbReference type="SUPFAM" id="SSF54403">
    <property type="entry name" value="Cystatin/monellin"/>
    <property type="match status" value="1"/>
</dbReference>
<evidence type="ECO:0000256" key="1">
    <source>
        <dbReference type="ARBA" id="ARBA00022690"/>
    </source>
</evidence>
<dbReference type="Proteomes" id="UP000224567">
    <property type="component" value="Unassembled WGS sequence"/>
</dbReference>
<dbReference type="CDD" id="cd00042">
    <property type="entry name" value="CY"/>
    <property type="match status" value="1"/>
</dbReference>
<dbReference type="EMBL" id="MLFT02000260">
    <property type="protein sequence ID" value="PHT28121.1"/>
    <property type="molecule type" value="Genomic_DNA"/>
</dbReference>
<proteinExistence type="predicted"/>
<comment type="caution">
    <text evidence="3">The sequence shown here is derived from an EMBL/GenBank/DDBJ whole genome shotgun (WGS) entry which is preliminary data.</text>
</comment>